<dbReference type="Gene3D" id="1.20.1290.10">
    <property type="entry name" value="AhpD-like"/>
    <property type="match status" value="1"/>
</dbReference>
<dbReference type="SUPFAM" id="SSF69118">
    <property type="entry name" value="AhpD-like"/>
    <property type="match status" value="2"/>
</dbReference>
<protein>
    <recommendedName>
        <fullName evidence="3">CMD domain-containing protein</fullName>
    </recommendedName>
</protein>
<dbReference type="RefSeq" id="WP_054803436.1">
    <property type="nucleotide sequence ID" value="NZ_CP019445.1"/>
</dbReference>
<evidence type="ECO:0008006" key="3">
    <source>
        <dbReference type="Google" id="ProtNLM"/>
    </source>
</evidence>
<dbReference type="EMBL" id="CP019445">
    <property type="protein sequence ID" value="APZ06681.1"/>
    <property type="molecule type" value="Genomic_DNA"/>
</dbReference>
<keyword evidence="2" id="KW-1185">Reference proteome</keyword>
<reference evidence="1 2" key="1">
    <citation type="submission" date="2017-01" db="EMBL/GenBank/DDBJ databases">
        <authorList>
            <person name="Cao J.-M."/>
        </authorList>
    </citation>
    <scope>NUCLEOTIDE SEQUENCE [LARGE SCALE GENOMIC DNA]</scope>
    <source>
        <strain evidence="1 2">888-76</strain>
    </source>
</reference>
<dbReference type="InterPro" id="IPR029032">
    <property type="entry name" value="AhpD-like"/>
</dbReference>
<organism evidence="1 2">
    <name type="scientific">Kosakonia cowanii JCM 10956 = DSM 18146</name>
    <dbReference type="NCBI Taxonomy" id="1300165"/>
    <lineage>
        <taxon>Bacteria</taxon>
        <taxon>Pseudomonadati</taxon>
        <taxon>Pseudomonadota</taxon>
        <taxon>Gammaproteobacteria</taxon>
        <taxon>Enterobacterales</taxon>
        <taxon>Enterobacteriaceae</taxon>
        <taxon>Kosakonia</taxon>
    </lineage>
</organism>
<name>A0A807LJZ9_9ENTR</name>
<accession>A0A807LJZ9</accession>
<gene>
    <name evidence="1" type="ORF">BWI95_17335</name>
</gene>
<dbReference type="AlphaFoldDB" id="A0A807LJZ9"/>
<dbReference type="KEGG" id="kco:BWI95_17335"/>
<evidence type="ECO:0000313" key="1">
    <source>
        <dbReference type="EMBL" id="APZ06681.1"/>
    </source>
</evidence>
<proteinExistence type="predicted"/>
<dbReference type="Proteomes" id="UP000187148">
    <property type="component" value="Chromosome"/>
</dbReference>
<sequence>MEQRRIAGKSHWYHETQSSASRVHALPLVPEAATVNDPFLLDLTVPDDLHGDVEAIAAPARKLYALLFPQRVQTTRLRTFSAYDRLSTALTVAQVFGVQRLCNHYAARLAPLAAPDSSRESNCRLAQITQYARQLAASPSVIDTRARQQLEEVGLTLFDIVLFNQIVGFIAFQARVLAILQALLGQPVRYIPGMETQPPADASLFADENAGWQPAIEGVDPRISNAAQMGSLAHWQPLPELRQLAPLLAHEHLLLNELGEICQQVNAITPNKTLGWLVGASTARINGSTGCFAERLQRGVHAAGLREALRQGEPALSAFLADNDKERSLVQAVQVLTCAPDRFSPAQLAALSDAGFSPQVAFSLLLRCALCGWINRLKIALGEPAA</sequence>
<evidence type="ECO:0000313" key="2">
    <source>
        <dbReference type="Proteomes" id="UP000187148"/>
    </source>
</evidence>